<keyword evidence="4" id="KW-1185">Reference proteome</keyword>
<keyword evidence="3" id="KW-0378">Hydrolase</keyword>
<dbReference type="EMBL" id="JACRSR010000001">
    <property type="protein sequence ID" value="MBC8530941.1"/>
    <property type="molecule type" value="Genomic_DNA"/>
</dbReference>
<proteinExistence type="predicted"/>
<dbReference type="PROSITE" id="PS51257">
    <property type="entry name" value="PROKAR_LIPOPROTEIN"/>
    <property type="match status" value="1"/>
</dbReference>
<name>A0A926D3M2_9FIRM</name>
<evidence type="ECO:0000313" key="4">
    <source>
        <dbReference type="Proteomes" id="UP000623172"/>
    </source>
</evidence>
<feature type="compositionally biased region" description="Pro residues" evidence="1">
    <location>
        <begin position="368"/>
        <end position="378"/>
    </location>
</feature>
<evidence type="ECO:0000313" key="3">
    <source>
        <dbReference type="EMBL" id="MBC8530941.1"/>
    </source>
</evidence>
<evidence type="ECO:0000259" key="2">
    <source>
        <dbReference type="Pfam" id="PF14343"/>
    </source>
</evidence>
<feature type="region of interest" description="Disordered" evidence="1">
    <location>
        <begin position="314"/>
        <end position="378"/>
    </location>
</feature>
<dbReference type="AlphaFoldDB" id="A0A926D3M2"/>
<evidence type="ECO:0000256" key="1">
    <source>
        <dbReference type="SAM" id="MobiDB-lite"/>
    </source>
</evidence>
<dbReference type="GO" id="GO:0006508">
    <property type="term" value="P:proteolysis"/>
    <property type="evidence" value="ECO:0007669"/>
    <property type="project" value="UniProtKB-KW"/>
</dbReference>
<reference evidence="3" key="1">
    <citation type="submission" date="2020-08" db="EMBL/GenBank/DDBJ databases">
        <title>Genome public.</title>
        <authorList>
            <person name="Liu C."/>
            <person name="Sun Q."/>
        </authorList>
    </citation>
    <scope>NUCLEOTIDE SEQUENCE</scope>
    <source>
        <strain evidence="3">NSJ-53</strain>
    </source>
</reference>
<dbReference type="InterPro" id="IPR025748">
    <property type="entry name" value="PrcB_C_dom"/>
</dbReference>
<comment type="caution">
    <text evidence="3">The sequence shown here is derived from an EMBL/GenBank/DDBJ whole genome shotgun (WGS) entry which is preliminary data.</text>
</comment>
<dbReference type="Proteomes" id="UP000623172">
    <property type="component" value="Unassembled WGS sequence"/>
</dbReference>
<dbReference type="GO" id="GO:0008233">
    <property type="term" value="F:peptidase activity"/>
    <property type="evidence" value="ECO:0007669"/>
    <property type="project" value="UniProtKB-KW"/>
</dbReference>
<sequence>MKKIVTSLMLSVLMLGLLLAGGCSSLMSGEELWSKIGLDADGVPTEVEIEYLKENVGTTVYTTTMDKTMLEGLKSVRSLVLGSSEIKQPKGYTFVPSVQSTHRILIHNRDEVLELYYVKGDDLLVWQDSRGGDVKTYDYRYFKPHDQFTVFLDGVRQLAALPGEQTGEDLVSSLELRATISPEELREEGVGVEYEVALDMYEHQKQGSFYRVLSHEDDVMIPYTKYLIVAALGEQPTDGYDITVDHIERNTYYTKVYITSESPYIGESPNPTPTYPISAVLVNVWDVPKELPVVFLDVDNNILEVQQITAFKNTDYPTAPPATPTPSDAGTGDNLEPSPTVPEVDINLTSESPSGEPAASGEGEASPSPAPSPSPQTE</sequence>
<protein>
    <submittedName>
        <fullName evidence="3">Protease complex subunit PrcB family protein</fullName>
    </submittedName>
</protein>
<dbReference type="Pfam" id="PF14343">
    <property type="entry name" value="PrcB_C"/>
    <property type="match status" value="1"/>
</dbReference>
<accession>A0A926D3M2</accession>
<keyword evidence="3" id="KW-0645">Protease</keyword>
<organism evidence="3 4">
    <name type="scientific">Gehongia tenuis</name>
    <dbReference type="NCBI Taxonomy" id="2763655"/>
    <lineage>
        <taxon>Bacteria</taxon>
        <taxon>Bacillati</taxon>
        <taxon>Bacillota</taxon>
        <taxon>Clostridia</taxon>
        <taxon>Christensenellales</taxon>
        <taxon>Christensenellaceae</taxon>
        <taxon>Gehongia</taxon>
    </lineage>
</organism>
<gene>
    <name evidence="3" type="ORF">H8696_03675</name>
</gene>
<feature type="domain" description="PrcB C-terminal" evidence="2">
    <location>
        <begin position="228"/>
        <end position="280"/>
    </location>
</feature>
<feature type="compositionally biased region" description="Low complexity" evidence="1">
    <location>
        <begin position="350"/>
        <end position="367"/>
    </location>
</feature>
<dbReference type="RefSeq" id="WP_249315010.1">
    <property type="nucleotide sequence ID" value="NZ_JACRSR010000001.1"/>
</dbReference>